<feature type="region of interest" description="Disordered" evidence="1">
    <location>
        <begin position="281"/>
        <end position="326"/>
    </location>
</feature>
<evidence type="ECO:0000256" key="1">
    <source>
        <dbReference type="SAM" id="MobiDB-lite"/>
    </source>
</evidence>
<proteinExistence type="predicted"/>
<feature type="region of interest" description="Disordered" evidence="1">
    <location>
        <begin position="227"/>
        <end position="269"/>
    </location>
</feature>
<reference evidence="3" key="1">
    <citation type="journal article" date="2014" name="Genome Announc.">
        <title>Genome sequence of the pathogenic fungus Sporothrix schenckii (ATCC 58251).</title>
        <authorList>
            <person name="Cuomo C.A."/>
            <person name="Rodriguez-Del Valle N."/>
            <person name="Perez-Sanchez L."/>
            <person name="Abouelleil A."/>
            <person name="Goldberg J."/>
            <person name="Young S."/>
            <person name="Zeng Q."/>
            <person name="Birren B.W."/>
        </authorList>
    </citation>
    <scope>NUCLEOTIDE SEQUENCE [LARGE SCALE GENOMIC DNA]</scope>
    <source>
        <strain evidence="3">ATCC 58251 / de Perez 2211183</strain>
    </source>
</reference>
<evidence type="ECO:0000313" key="3">
    <source>
        <dbReference type="Proteomes" id="UP000018087"/>
    </source>
</evidence>
<gene>
    <name evidence="2" type="ORF">HMPREF1624_03601</name>
</gene>
<accession>U7PZQ1</accession>
<dbReference type="eggNOG" id="ENOG502RPXF">
    <property type="taxonomic scope" value="Eukaryota"/>
</dbReference>
<sequence>MPAPLKEKTELDMWRLACSSTCQFCGKRDTRRTFPATDPLRGPGLEGVARVWEFRPPDPPAKKEKTSEEIDAEWDLIQGPVRLKILRYADEAIIGDWDDGDKVTKDNAPAFAADILLHVRKRFYTEVENDAKAARAFGREPTVDPVGGPFTQKLTLENLKYVFDVKVKPITSKFRTDLFLCPVCDASMKFFGFEGAIQHYAAKHTNILSVGNIVVYWRAEWPEDPPFRPNPRTAKGTGLPVPLPQSPTAKLPNQRGPGPAAKRSGKDHQQFGAAQTLHYQGSATQFPPPPSQLQSSHVQPTQFHMQANPDDSDNGRGQVRSNRRRSTSVHLMNHSLEERIKMLVLSPLDRQHSLLFLRLRDQLFPRNIKL</sequence>
<dbReference type="OrthoDB" id="2322499at2759"/>
<evidence type="ECO:0000313" key="2">
    <source>
        <dbReference type="EMBL" id="ERT00230.1"/>
    </source>
</evidence>
<dbReference type="EMBL" id="KI440844">
    <property type="protein sequence ID" value="ERT00230.1"/>
    <property type="molecule type" value="Genomic_DNA"/>
</dbReference>
<dbReference type="STRING" id="1391915.U7PZQ1"/>
<dbReference type="Proteomes" id="UP000018087">
    <property type="component" value="Unassembled WGS sequence"/>
</dbReference>
<organism evidence="2 3">
    <name type="scientific">Sporothrix schenckii (strain ATCC 58251 / de Perez 2211183)</name>
    <name type="common">Rose-picker's disease fungus</name>
    <dbReference type="NCBI Taxonomy" id="1391915"/>
    <lineage>
        <taxon>Eukaryota</taxon>
        <taxon>Fungi</taxon>
        <taxon>Dikarya</taxon>
        <taxon>Ascomycota</taxon>
        <taxon>Pezizomycotina</taxon>
        <taxon>Sordariomycetes</taxon>
        <taxon>Sordariomycetidae</taxon>
        <taxon>Ophiostomatales</taxon>
        <taxon>Ophiostomataceae</taxon>
        <taxon>Sporothrix</taxon>
    </lineage>
</organism>
<dbReference type="AlphaFoldDB" id="U7PZQ1"/>
<keyword evidence="3" id="KW-1185">Reference proteome</keyword>
<protein>
    <submittedName>
        <fullName evidence="2">Uncharacterized protein</fullName>
    </submittedName>
</protein>
<dbReference type="HOGENOM" id="CLU_748366_0_0_1"/>
<name>U7PZQ1_SPOS1</name>